<dbReference type="GO" id="GO:0051233">
    <property type="term" value="C:spindle midzone"/>
    <property type="evidence" value="ECO:0007669"/>
    <property type="project" value="TreeGrafter"/>
</dbReference>
<dbReference type="GO" id="GO:0000070">
    <property type="term" value="P:mitotic sister chromatid segregation"/>
    <property type="evidence" value="ECO:0007669"/>
    <property type="project" value="TreeGrafter"/>
</dbReference>
<dbReference type="Proteomes" id="UP000319160">
    <property type="component" value="Unassembled WGS sequence"/>
</dbReference>
<organism evidence="12 13">
    <name type="scientific">Xylaria flabelliformis</name>
    <dbReference type="NCBI Taxonomy" id="2512241"/>
    <lineage>
        <taxon>Eukaryota</taxon>
        <taxon>Fungi</taxon>
        <taxon>Dikarya</taxon>
        <taxon>Ascomycota</taxon>
        <taxon>Pezizomycotina</taxon>
        <taxon>Sordariomycetes</taxon>
        <taxon>Xylariomycetidae</taxon>
        <taxon>Xylariales</taxon>
        <taxon>Xylariaceae</taxon>
        <taxon>Xylaria</taxon>
    </lineage>
</organism>
<evidence type="ECO:0000256" key="5">
    <source>
        <dbReference type="ARBA" id="ARBA00022618"/>
    </source>
</evidence>
<feature type="region of interest" description="Disordered" evidence="10">
    <location>
        <begin position="182"/>
        <end position="231"/>
    </location>
</feature>
<dbReference type="GO" id="GO:0032133">
    <property type="term" value="C:chromosome passenger complex"/>
    <property type="evidence" value="ECO:0007669"/>
    <property type="project" value="TreeGrafter"/>
</dbReference>
<dbReference type="InterPro" id="IPR018851">
    <property type="entry name" value="Borealin_N"/>
</dbReference>
<evidence type="ECO:0000256" key="8">
    <source>
        <dbReference type="ARBA" id="ARBA00023306"/>
    </source>
</evidence>
<feature type="region of interest" description="Disordered" evidence="10">
    <location>
        <begin position="1"/>
        <end position="28"/>
    </location>
</feature>
<keyword evidence="5" id="KW-0132">Cell division</keyword>
<evidence type="ECO:0000256" key="6">
    <source>
        <dbReference type="ARBA" id="ARBA00022776"/>
    </source>
</evidence>
<dbReference type="OrthoDB" id="2392550at2759"/>
<evidence type="ECO:0000259" key="11">
    <source>
        <dbReference type="Pfam" id="PF10444"/>
    </source>
</evidence>
<keyword evidence="13" id="KW-1185">Reference proteome</keyword>
<feature type="compositionally biased region" description="Polar residues" evidence="10">
    <location>
        <begin position="295"/>
        <end position="308"/>
    </location>
</feature>
<comment type="subcellular location">
    <subcellularLocation>
        <location evidence="2">Chromosome</location>
        <location evidence="2">Centromere</location>
    </subcellularLocation>
    <subcellularLocation>
        <location evidence="1">Nucleus</location>
    </subcellularLocation>
</comment>
<protein>
    <recommendedName>
        <fullName evidence="11">Borealin N-terminal domain-containing protein</fullName>
    </recommendedName>
</protein>
<dbReference type="GO" id="GO:0005634">
    <property type="term" value="C:nucleus"/>
    <property type="evidence" value="ECO:0007669"/>
    <property type="project" value="UniProtKB-SubCell"/>
</dbReference>
<comment type="similarity">
    <text evidence="3">Belongs to the borealin family.</text>
</comment>
<evidence type="ECO:0000256" key="10">
    <source>
        <dbReference type="SAM" id="MobiDB-lite"/>
    </source>
</evidence>
<keyword evidence="6" id="KW-0498">Mitosis</keyword>
<feature type="compositionally biased region" description="Low complexity" evidence="10">
    <location>
        <begin position="249"/>
        <end position="273"/>
    </location>
</feature>
<keyword evidence="7" id="KW-0539">Nucleus</keyword>
<dbReference type="GO" id="GO:0000775">
    <property type="term" value="C:chromosome, centromeric region"/>
    <property type="evidence" value="ECO:0007669"/>
    <property type="project" value="UniProtKB-SubCell"/>
</dbReference>
<comment type="caution">
    <text evidence="12">The sequence shown here is derived from an EMBL/GenBank/DDBJ whole genome shotgun (WGS) entry which is preliminary data.</text>
</comment>
<gene>
    <name evidence="12" type="ORF">FHL15_000787</name>
</gene>
<evidence type="ECO:0000313" key="13">
    <source>
        <dbReference type="Proteomes" id="UP000319160"/>
    </source>
</evidence>
<evidence type="ECO:0000256" key="3">
    <source>
        <dbReference type="ARBA" id="ARBA00009914"/>
    </source>
</evidence>
<dbReference type="GO" id="GO:0051301">
    <property type="term" value="P:cell division"/>
    <property type="evidence" value="ECO:0007669"/>
    <property type="project" value="UniProtKB-KW"/>
</dbReference>
<feature type="region of interest" description="Disordered" evidence="10">
    <location>
        <begin position="249"/>
        <end position="361"/>
    </location>
</feature>
<dbReference type="STRING" id="2512241.A0A553ID59"/>
<dbReference type="AlphaFoldDB" id="A0A553ID59"/>
<dbReference type="PANTHER" id="PTHR16040:SF7">
    <property type="entry name" value="AUSTRALIN, ISOFORM A-RELATED"/>
    <property type="match status" value="1"/>
</dbReference>
<proteinExistence type="inferred from homology"/>
<dbReference type="PANTHER" id="PTHR16040">
    <property type="entry name" value="AUSTRALIN, ISOFORM A-RELATED"/>
    <property type="match status" value="1"/>
</dbReference>
<dbReference type="EMBL" id="VFLP01000003">
    <property type="protein sequence ID" value="TRX98142.1"/>
    <property type="molecule type" value="Genomic_DNA"/>
</dbReference>
<accession>A0A553ID59</accession>
<keyword evidence="4" id="KW-0158">Chromosome</keyword>
<name>A0A553ID59_9PEZI</name>
<sequence length="361" mass="39046">MAPVRSRKRKSEASPSTSPQRSPIKRRKLGVTLAQKQALIDNLQLEITERARRLRAQYNIQAQQLRSRVEMRVNRIPTTLRKLRMRELPAKSYQPHYPRPAPRSQYVLKPPPVPAKDGTSPKPIPRKPLPAASPVRGHKRLRCGLQRDLCAYRLTSCSNEISGSDKENQGDIDNPKKRLRTGAAQAKGPIPASQVLSPTSSNTRILPRDRPASPMKSIMSRPASPVKVPTAKASSNILSSIVERAKATRPAAVTRTTTASSTVSSTTATTATSRTRKAAARPPSAATTRGKRKVSVTSDSSEGSTTTIVKKASTASRATKAAPAAKKTVMNTIKSAITKKAPAAKAAPATSRTGRTLRKRT</sequence>
<reference evidence="13" key="1">
    <citation type="submission" date="2019-06" db="EMBL/GenBank/DDBJ databases">
        <title>Draft genome sequence of the griseofulvin-producing fungus Xylaria cubensis strain G536.</title>
        <authorList>
            <person name="Mead M.E."/>
            <person name="Raja H.A."/>
            <person name="Steenwyk J.L."/>
            <person name="Knowles S.L."/>
            <person name="Oberlies N.H."/>
            <person name="Rokas A."/>
        </authorList>
    </citation>
    <scope>NUCLEOTIDE SEQUENCE [LARGE SCALE GENOMIC DNA]</scope>
    <source>
        <strain evidence="13">G536</strain>
    </source>
</reference>
<keyword evidence="9" id="KW-0137">Centromere</keyword>
<feature type="compositionally biased region" description="Polar residues" evidence="10">
    <location>
        <begin position="194"/>
        <end position="204"/>
    </location>
</feature>
<feature type="domain" description="Borealin N-terminal" evidence="11">
    <location>
        <begin position="35"/>
        <end position="89"/>
    </location>
</feature>
<keyword evidence="8" id="KW-0131">Cell cycle</keyword>
<evidence type="ECO:0000256" key="7">
    <source>
        <dbReference type="ARBA" id="ARBA00023242"/>
    </source>
</evidence>
<feature type="region of interest" description="Disordered" evidence="10">
    <location>
        <begin position="85"/>
        <end position="135"/>
    </location>
</feature>
<evidence type="ECO:0000256" key="9">
    <source>
        <dbReference type="ARBA" id="ARBA00023328"/>
    </source>
</evidence>
<evidence type="ECO:0000256" key="1">
    <source>
        <dbReference type="ARBA" id="ARBA00004123"/>
    </source>
</evidence>
<dbReference type="Pfam" id="PF10444">
    <property type="entry name" value="Nbl1_Borealin_N"/>
    <property type="match status" value="1"/>
</dbReference>
<feature type="compositionally biased region" description="Low complexity" evidence="10">
    <location>
        <begin position="310"/>
        <end position="351"/>
    </location>
</feature>
<feature type="compositionally biased region" description="Basic residues" evidence="10">
    <location>
        <begin position="1"/>
        <end position="10"/>
    </location>
</feature>
<evidence type="ECO:0000256" key="2">
    <source>
        <dbReference type="ARBA" id="ARBA00004584"/>
    </source>
</evidence>
<dbReference type="InterPro" id="IPR018867">
    <property type="entry name" value="Cell_div_borealin"/>
</dbReference>
<evidence type="ECO:0000313" key="12">
    <source>
        <dbReference type="EMBL" id="TRX98142.1"/>
    </source>
</evidence>
<evidence type="ECO:0000256" key="4">
    <source>
        <dbReference type="ARBA" id="ARBA00022454"/>
    </source>
</evidence>